<protein>
    <recommendedName>
        <fullName evidence="3">Sporulation histidine kinase inhibitor Sda</fullName>
    </recommendedName>
</protein>
<dbReference type="RefSeq" id="WP_207982440.1">
    <property type="nucleotide sequence ID" value="NZ_JAGDEL010000043.1"/>
</dbReference>
<proteinExistence type="predicted"/>
<evidence type="ECO:0000313" key="2">
    <source>
        <dbReference type="Proteomes" id="UP000663981"/>
    </source>
</evidence>
<evidence type="ECO:0000313" key="1">
    <source>
        <dbReference type="EMBL" id="MBO1515586.1"/>
    </source>
</evidence>
<dbReference type="EMBL" id="JAGDEL010000043">
    <property type="protein sequence ID" value="MBO1515586.1"/>
    <property type="molecule type" value="Genomic_DNA"/>
</dbReference>
<comment type="caution">
    <text evidence="1">The sequence shown here is derived from an EMBL/GenBank/DDBJ whole genome shotgun (WGS) entry which is preliminary data.</text>
</comment>
<dbReference type="Proteomes" id="UP000663981">
    <property type="component" value="Unassembled WGS sequence"/>
</dbReference>
<organism evidence="1 2">
    <name type="scientific">Metabacillus bambusae</name>
    <dbReference type="NCBI Taxonomy" id="2795218"/>
    <lineage>
        <taxon>Bacteria</taxon>
        <taxon>Bacillati</taxon>
        <taxon>Bacillota</taxon>
        <taxon>Bacilli</taxon>
        <taxon>Bacillales</taxon>
        <taxon>Bacillaceae</taxon>
        <taxon>Metabacillus</taxon>
    </lineage>
</organism>
<gene>
    <name evidence="1" type="ORF">I7822_28655</name>
</gene>
<evidence type="ECO:0008006" key="3">
    <source>
        <dbReference type="Google" id="ProtNLM"/>
    </source>
</evidence>
<accession>A0ABS3NBE1</accession>
<name>A0ABS3NBE1_9BACI</name>
<sequence length="46" mass="5476">MISNEEMTMFIKEIYLLIIQYNRCDSADIKNQINNEILILSEVIKQ</sequence>
<reference evidence="1 2" key="1">
    <citation type="submission" date="2021-03" db="EMBL/GenBank/DDBJ databases">
        <title>Whole genome sequence of Metabacillus bambusae BG109.</title>
        <authorList>
            <person name="Jeong J.W."/>
        </authorList>
    </citation>
    <scope>NUCLEOTIDE SEQUENCE [LARGE SCALE GENOMIC DNA]</scope>
    <source>
        <strain evidence="1 2">BG109</strain>
    </source>
</reference>
<keyword evidence="2" id="KW-1185">Reference proteome</keyword>